<evidence type="ECO:0000256" key="5">
    <source>
        <dbReference type="HAMAP-Rule" id="MF_00810"/>
    </source>
</evidence>
<dbReference type="GO" id="GO:0022625">
    <property type="term" value="C:cytosolic large ribosomal subunit"/>
    <property type="evidence" value="ECO:0007669"/>
    <property type="project" value="TreeGrafter"/>
</dbReference>
<keyword evidence="3 5" id="KW-0687">Ribonucleoprotein</keyword>
<keyword evidence="2 5" id="KW-0689">Ribosomal protein</keyword>
<dbReference type="HAMAP" id="MF_00810">
    <property type="entry name" value="Ribosomal_eL32"/>
    <property type="match status" value="1"/>
</dbReference>
<dbReference type="GO" id="GO:0006412">
    <property type="term" value="P:translation"/>
    <property type="evidence" value="ECO:0007669"/>
    <property type="project" value="UniProtKB-UniRule"/>
</dbReference>
<evidence type="ECO:0000256" key="4">
    <source>
        <dbReference type="ARBA" id="ARBA00035229"/>
    </source>
</evidence>
<evidence type="ECO:0000313" key="9">
    <source>
        <dbReference type="Proteomes" id="UP000065473"/>
    </source>
</evidence>
<evidence type="ECO:0000256" key="1">
    <source>
        <dbReference type="ARBA" id="ARBA00008431"/>
    </source>
</evidence>
<dbReference type="PaxDb" id="1435377-SUSAZ_02620"/>
<dbReference type="NCBIfam" id="NF006332">
    <property type="entry name" value="PRK08562.1"/>
    <property type="match status" value="1"/>
</dbReference>
<dbReference type="Pfam" id="PF01655">
    <property type="entry name" value="Ribosomal_L32e"/>
    <property type="match status" value="1"/>
</dbReference>
<dbReference type="EMBL" id="CP013694">
    <property type="protein sequence ID" value="ALU29098.1"/>
    <property type="molecule type" value="Genomic_DNA"/>
</dbReference>
<dbReference type="CDD" id="cd00513">
    <property type="entry name" value="Ribosomal_L32_L32e"/>
    <property type="match status" value="1"/>
</dbReference>
<dbReference type="PANTHER" id="PTHR23413:SF1">
    <property type="entry name" value="RIBOSOMAL PROTEIN L32"/>
    <property type="match status" value="1"/>
</dbReference>
<dbReference type="SUPFAM" id="SSF52042">
    <property type="entry name" value="Ribosomal protein L32e"/>
    <property type="match status" value="1"/>
</dbReference>
<dbReference type="AlphaFoldDB" id="A0A0U3HA64"/>
<dbReference type="OrthoDB" id="372100at2157"/>
<dbReference type="EMBL" id="CP013695">
    <property type="protein sequence ID" value="ALU31824.1"/>
    <property type="molecule type" value="Genomic_DNA"/>
</dbReference>
<evidence type="ECO:0000313" key="6">
    <source>
        <dbReference type="EMBL" id="ALU29098.1"/>
    </source>
</evidence>
<accession>A0A0U3HA64</accession>
<dbReference type="InterPro" id="IPR018263">
    <property type="entry name" value="Ribosomal_eL32_CS"/>
</dbReference>
<dbReference type="PANTHER" id="PTHR23413">
    <property type="entry name" value="60S RIBOSOMAL PROTEIN L32 AND DNA-DIRECTED RNA POLYMERASE II, SUBUNIT N"/>
    <property type="match status" value="1"/>
</dbReference>
<dbReference type="InterPro" id="IPR001515">
    <property type="entry name" value="Ribosomal_eL32"/>
</dbReference>
<dbReference type="GO" id="GO:0003735">
    <property type="term" value="F:structural constituent of ribosome"/>
    <property type="evidence" value="ECO:0007669"/>
    <property type="project" value="InterPro"/>
</dbReference>
<gene>
    <name evidence="5" type="primary">rpl32e</name>
    <name evidence="6" type="ORF">ATY89_03490</name>
    <name evidence="7" type="ORF">ATZ20_06515</name>
</gene>
<dbReference type="PROSITE" id="PS00580">
    <property type="entry name" value="RIBOSOMAL_L32E"/>
    <property type="match status" value="1"/>
</dbReference>
<organism evidence="7 8">
    <name type="scientific">Sulfolobus acidocaldarius</name>
    <dbReference type="NCBI Taxonomy" id="2285"/>
    <lineage>
        <taxon>Archaea</taxon>
        <taxon>Thermoproteota</taxon>
        <taxon>Thermoprotei</taxon>
        <taxon>Sulfolobales</taxon>
        <taxon>Sulfolobaceae</taxon>
        <taxon>Sulfolobus</taxon>
    </lineage>
</organism>
<dbReference type="Proteomes" id="UP000065473">
    <property type="component" value="Chromosome"/>
</dbReference>
<dbReference type="SMART" id="SM01393">
    <property type="entry name" value="Ribosomal_L32e"/>
    <property type="match status" value="1"/>
</dbReference>
<evidence type="ECO:0000313" key="7">
    <source>
        <dbReference type="EMBL" id="ALU31824.1"/>
    </source>
</evidence>
<sequence>MSNQTNVTKPAKKNMKSPGKAIKFLRFDWDKYYRIGRQERWRKPRGIDNAIRLELKGYQPKVKIGYRTDKQIRGLHPSGLRPILVKSVKDLEAFAKGKQDVIIIISSTIGLRKRIELIKKAEELGLKIANR</sequence>
<dbReference type="InterPro" id="IPR023654">
    <property type="entry name" value="Ribosomal_eL32_arc"/>
</dbReference>
<evidence type="ECO:0000256" key="2">
    <source>
        <dbReference type="ARBA" id="ARBA00022980"/>
    </source>
</evidence>
<name>A0A0U3HA64_9CREN</name>
<dbReference type="OMA" id="HPSGYEE"/>
<comment type="similarity">
    <text evidence="1 5">Belongs to the eukaryotic ribosomal protein eL32 family.</text>
</comment>
<dbReference type="Proteomes" id="UP000060043">
    <property type="component" value="Chromosome"/>
</dbReference>
<dbReference type="InterPro" id="IPR036351">
    <property type="entry name" value="Ribosomal_eL32_sf"/>
</dbReference>
<evidence type="ECO:0000313" key="8">
    <source>
        <dbReference type="Proteomes" id="UP000060043"/>
    </source>
</evidence>
<protein>
    <recommendedName>
        <fullName evidence="4 5">Large ribosomal subunit protein eL32</fullName>
    </recommendedName>
</protein>
<dbReference type="STRING" id="1435377.SUSAZ_02620"/>
<evidence type="ECO:0000256" key="3">
    <source>
        <dbReference type="ARBA" id="ARBA00023274"/>
    </source>
</evidence>
<reference evidence="8 9" key="1">
    <citation type="submission" date="2015-12" db="EMBL/GenBank/DDBJ databases">
        <title>A stable core within a dynamic pangenome in Sulfolobus acidocaldarius.</title>
        <authorList>
            <person name="Anderson R."/>
            <person name="Kouris A."/>
            <person name="Seward C."/>
            <person name="Campbell K."/>
            <person name="Whitaker R."/>
        </authorList>
    </citation>
    <scope>NUCLEOTIDE SEQUENCE [LARGE SCALE GENOMIC DNA]</scope>
    <source>
        <strain evidence="6 9">GG12-C01-09</strain>
        <strain evidence="7 8">NG05B_CO5_07</strain>
    </source>
</reference>
<proteinExistence type="inferred from homology"/>